<organism evidence="1 2">
    <name type="scientific">Endozoicomonas gorgoniicola</name>
    <dbReference type="NCBI Taxonomy" id="1234144"/>
    <lineage>
        <taxon>Bacteria</taxon>
        <taxon>Pseudomonadati</taxon>
        <taxon>Pseudomonadota</taxon>
        <taxon>Gammaproteobacteria</taxon>
        <taxon>Oceanospirillales</taxon>
        <taxon>Endozoicomonadaceae</taxon>
        <taxon>Endozoicomonas</taxon>
    </lineage>
</organism>
<reference evidence="1 2" key="1">
    <citation type="submission" date="2022-10" db="EMBL/GenBank/DDBJ databases">
        <title>High-quality genome sequences of two octocoral-associated bacteria, Endozoicomonas euniceicola EF212 and Endozoicomonas gorgoniicola PS125.</title>
        <authorList>
            <person name="Chiou Y.-J."/>
            <person name="Chen Y.-H."/>
        </authorList>
    </citation>
    <scope>NUCLEOTIDE SEQUENCE [LARGE SCALE GENOMIC DNA]</scope>
    <source>
        <strain evidence="1 2">PS125</strain>
    </source>
</reference>
<accession>A0ABT3N5L4</accession>
<gene>
    <name evidence="1" type="ORF">NX722_28380</name>
</gene>
<dbReference type="EMBL" id="JAPFCC010000002">
    <property type="protein sequence ID" value="MCW7556484.1"/>
    <property type="molecule type" value="Genomic_DNA"/>
</dbReference>
<sequence length="539" mass="58370">MRYEITGFSGTFPAISPVRLPVNAATVAENCRVDRGILQSAKGLQDYRALNLAEVKSLYRYGAVPGDIKSGHLFEWGQVVDCVPAPLPENHSDIVLIAGDGEPKITDNSLALGSSRKPVASYRLGVPQPSSSPYVEVSGDPADGARRFRRDYLVTFLCQMGSYVMEGKPSAPSIPVEMETGQTCTVKGINQPPQGAYHFIGKRLYRRSNYSGSGSFQLVAELPVTTETFTDNKDDTAIPGDVIREFVLDADMPPAGLFTMGALPNGLCFGTDGEAVFYSFPYQVHAWGAFNRTPIKHKVIGVGHFENVIVALTSENPVIITGENPSLMNPDELTIGQGCVSRRSIVSGSFGVAYASPDGLTVVTGAGADVATSDLMDRDSWQALNPASVIGALYEGAYLGAFTRKDGSRGVFLFDPKKRDQGILFYDLAIDGMASDGLADTVFAVSGDRVKLWAMGDELPLRWRSRVSMTDPIKLNTCRVKHDGSLRMRLWRDGVKVFDAPVNRRAFRLPAGRGSQWQVELEGTGKVYAVILATSMSEV</sequence>
<evidence type="ECO:0000313" key="1">
    <source>
        <dbReference type="EMBL" id="MCW7556484.1"/>
    </source>
</evidence>
<evidence type="ECO:0008006" key="3">
    <source>
        <dbReference type="Google" id="ProtNLM"/>
    </source>
</evidence>
<comment type="caution">
    <text evidence="1">The sequence shown here is derived from an EMBL/GenBank/DDBJ whole genome shotgun (WGS) entry which is preliminary data.</text>
</comment>
<dbReference type="RefSeq" id="WP_262568785.1">
    <property type="nucleotide sequence ID" value="NZ_CP103299.1"/>
</dbReference>
<keyword evidence="2" id="KW-1185">Reference proteome</keyword>
<name>A0ABT3N5L4_9GAMM</name>
<dbReference type="Proteomes" id="UP001209854">
    <property type="component" value="Unassembled WGS sequence"/>
</dbReference>
<protein>
    <recommendedName>
        <fullName evidence="3">Phage tail protein</fullName>
    </recommendedName>
</protein>
<evidence type="ECO:0000313" key="2">
    <source>
        <dbReference type="Proteomes" id="UP001209854"/>
    </source>
</evidence>
<proteinExistence type="predicted"/>